<dbReference type="InterPro" id="IPR037257">
    <property type="entry name" value="T2SS_E_N_sf"/>
</dbReference>
<reference evidence="3 4" key="1">
    <citation type="submission" date="2018-06" db="EMBL/GenBank/DDBJ databases">
        <title>Genomic Encyclopedia of Type Strains, Phase IV (KMG-IV): sequencing the most valuable type-strain genomes for metagenomic binning, comparative biology and taxonomic classification.</title>
        <authorList>
            <person name="Goeker M."/>
        </authorList>
    </citation>
    <scope>NUCLEOTIDE SEQUENCE [LARGE SCALE GENOMIC DNA]</scope>
    <source>
        <strain evidence="3 4">DSM 24875</strain>
    </source>
</reference>
<accession>A0A366F3J7</accession>
<dbReference type="Gene3D" id="3.40.50.300">
    <property type="entry name" value="P-loop containing nucleotide triphosphate hydrolases"/>
    <property type="match status" value="1"/>
</dbReference>
<name>A0A366F3J7_9HYPH</name>
<keyword evidence="2" id="KW-0067">ATP-binding</keyword>
<dbReference type="PANTHER" id="PTHR32309:SF13">
    <property type="entry name" value="FERRIC ENTEROBACTIN TRANSPORT PROTEIN FEPE"/>
    <property type="match status" value="1"/>
</dbReference>
<protein>
    <submittedName>
        <fullName evidence="3">Chain length determinant protein tyrosine kinase EpsG</fullName>
    </submittedName>
</protein>
<keyword evidence="4" id="KW-1185">Reference proteome</keyword>
<dbReference type="InterPro" id="IPR050445">
    <property type="entry name" value="Bact_polysacc_biosynth/exp"/>
</dbReference>
<dbReference type="SUPFAM" id="SSF52540">
    <property type="entry name" value="P-loop containing nucleoside triphosphate hydrolases"/>
    <property type="match status" value="1"/>
</dbReference>
<proteinExistence type="predicted"/>
<evidence type="ECO:0000256" key="1">
    <source>
        <dbReference type="ARBA" id="ARBA00022741"/>
    </source>
</evidence>
<dbReference type="Proteomes" id="UP000253529">
    <property type="component" value="Unassembled WGS sequence"/>
</dbReference>
<comment type="caution">
    <text evidence="3">The sequence shown here is derived from an EMBL/GenBank/DDBJ whole genome shotgun (WGS) entry which is preliminary data.</text>
</comment>
<dbReference type="GO" id="GO:0004713">
    <property type="term" value="F:protein tyrosine kinase activity"/>
    <property type="evidence" value="ECO:0007669"/>
    <property type="project" value="TreeGrafter"/>
</dbReference>
<dbReference type="RefSeq" id="WP_147262813.1">
    <property type="nucleotide sequence ID" value="NZ_QNRK01000022.1"/>
</dbReference>
<dbReference type="EMBL" id="QNRK01000022">
    <property type="protein sequence ID" value="RBP09221.1"/>
    <property type="molecule type" value="Genomic_DNA"/>
</dbReference>
<dbReference type="SUPFAM" id="SSF160246">
    <property type="entry name" value="EspE N-terminal domain-like"/>
    <property type="match status" value="1"/>
</dbReference>
<evidence type="ECO:0000256" key="2">
    <source>
        <dbReference type="ARBA" id="ARBA00022840"/>
    </source>
</evidence>
<dbReference type="InterPro" id="IPR005702">
    <property type="entry name" value="Wzc-like_C"/>
</dbReference>
<gene>
    <name evidence="3" type="ORF">DFR50_12258</name>
</gene>
<keyword evidence="3" id="KW-0418">Kinase</keyword>
<evidence type="ECO:0000313" key="4">
    <source>
        <dbReference type="Proteomes" id="UP000253529"/>
    </source>
</evidence>
<keyword evidence="3" id="KW-0808">Transferase</keyword>
<sequence>MTLNTNRALESGAAPIHAGSDPIEQQILAAGNLTDAQVEAIRGFQRRKGLTFGEAAITLGLVRRDSLFLALSKRYNYPVLSFSSDEARFSRELVVGFQPFSPGAEAFRSVRSGLATGPLSQGKNAFAVIGAHSGVGATYFAANLALSFAQMAVPTLLIDANLRKPRLASLFGVDAKTEGLVEALTHSDAHAPPVAVDIVPGLSLLVAGATAPHPQELLSSKEFLNLSQNAQRNYGVVIYDTPAALENADAYVVASRVGSAILLGRRNRTRVADIKTVAHALESFQCDIAGTVLARF</sequence>
<dbReference type="InterPro" id="IPR017746">
    <property type="entry name" value="Cellulose_synthase_operon_BcsQ"/>
</dbReference>
<dbReference type="OrthoDB" id="230260at2"/>
<keyword evidence="1" id="KW-0547">Nucleotide-binding</keyword>
<dbReference type="CDD" id="cd05387">
    <property type="entry name" value="BY-kinase"/>
    <property type="match status" value="1"/>
</dbReference>
<evidence type="ECO:0000313" key="3">
    <source>
        <dbReference type="EMBL" id="RBP09221.1"/>
    </source>
</evidence>
<dbReference type="PANTHER" id="PTHR32309">
    <property type="entry name" value="TYROSINE-PROTEIN KINASE"/>
    <property type="match status" value="1"/>
</dbReference>
<dbReference type="GO" id="GO:0005886">
    <property type="term" value="C:plasma membrane"/>
    <property type="evidence" value="ECO:0007669"/>
    <property type="project" value="TreeGrafter"/>
</dbReference>
<dbReference type="InterPro" id="IPR027417">
    <property type="entry name" value="P-loop_NTPase"/>
</dbReference>
<dbReference type="Pfam" id="PF06564">
    <property type="entry name" value="CBP_BcsQ"/>
    <property type="match status" value="1"/>
</dbReference>
<organism evidence="3 4">
    <name type="scientific">Roseiarcus fermentans</name>
    <dbReference type="NCBI Taxonomy" id="1473586"/>
    <lineage>
        <taxon>Bacteria</taxon>
        <taxon>Pseudomonadati</taxon>
        <taxon>Pseudomonadota</taxon>
        <taxon>Alphaproteobacteria</taxon>
        <taxon>Hyphomicrobiales</taxon>
        <taxon>Roseiarcaceae</taxon>
        <taxon>Roseiarcus</taxon>
    </lineage>
</organism>
<dbReference type="AlphaFoldDB" id="A0A366F3J7"/>